<evidence type="ECO:0000256" key="5">
    <source>
        <dbReference type="ARBA" id="ARBA00023136"/>
    </source>
</evidence>
<name>A0A2S4V8Y7_9BASI</name>
<keyword evidence="4 7" id="KW-1133">Transmembrane helix</keyword>
<proteinExistence type="predicted"/>
<feature type="transmembrane region" description="Helical" evidence="7">
    <location>
        <begin position="319"/>
        <end position="339"/>
    </location>
</feature>
<feature type="transmembrane region" description="Helical" evidence="7">
    <location>
        <begin position="381"/>
        <end position="399"/>
    </location>
</feature>
<feature type="compositionally biased region" description="Basic and acidic residues" evidence="6">
    <location>
        <begin position="1"/>
        <end position="17"/>
    </location>
</feature>
<evidence type="ECO:0000313" key="9">
    <source>
        <dbReference type="Proteomes" id="UP000239156"/>
    </source>
</evidence>
<evidence type="ECO:0000256" key="3">
    <source>
        <dbReference type="ARBA" id="ARBA00022692"/>
    </source>
</evidence>
<feature type="transmembrane region" description="Helical" evidence="7">
    <location>
        <begin position="215"/>
        <end position="235"/>
    </location>
</feature>
<evidence type="ECO:0008006" key="10">
    <source>
        <dbReference type="Google" id="ProtNLM"/>
    </source>
</evidence>
<comment type="caution">
    <text evidence="8">The sequence shown here is derived from an EMBL/GenBank/DDBJ whole genome shotgun (WGS) entry which is preliminary data.</text>
</comment>
<evidence type="ECO:0000256" key="2">
    <source>
        <dbReference type="ARBA" id="ARBA00022448"/>
    </source>
</evidence>
<accession>A0A2S4V8Y7</accession>
<dbReference type="Gene3D" id="1.20.1250.20">
    <property type="entry name" value="MFS general substrate transporter like domains"/>
    <property type="match status" value="2"/>
</dbReference>
<keyword evidence="9" id="KW-1185">Reference proteome</keyword>
<dbReference type="GO" id="GO:0016020">
    <property type="term" value="C:membrane"/>
    <property type="evidence" value="ECO:0007669"/>
    <property type="project" value="UniProtKB-SubCell"/>
</dbReference>
<feature type="transmembrane region" description="Helical" evidence="7">
    <location>
        <begin position="436"/>
        <end position="459"/>
    </location>
</feature>
<keyword evidence="3 7" id="KW-0812">Transmembrane</keyword>
<dbReference type="Proteomes" id="UP000239156">
    <property type="component" value="Unassembled WGS sequence"/>
</dbReference>
<evidence type="ECO:0000256" key="7">
    <source>
        <dbReference type="SAM" id="Phobius"/>
    </source>
</evidence>
<organism evidence="8 9">
    <name type="scientific">Puccinia striiformis</name>
    <dbReference type="NCBI Taxonomy" id="27350"/>
    <lineage>
        <taxon>Eukaryota</taxon>
        <taxon>Fungi</taxon>
        <taxon>Dikarya</taxon>
        <taxon>Basidiomycota</taxon>
        <taxon>Pucciniomycotina</taxon>
        <taxon>Pucciniomycetes</taxon>
        <taxon>Pucciniales</taxon>
        <taxon>Pucciniaceae</taxon>
        <taxon>Puccinia</taxon>
    </lineage>
</organism>
<gene>
    <name evidence="8" type="ORF">PSTT_09284</name>
</gene>
<keyword evidence="5 7" id="KW-0472">Membrane</keyword>
<dbReference type="GO" id="GO:0022857">
    <property type="term" value="F:transmembrane transporter activity"/>
    <property type="evidence" value="ECO:0007669"/>
    <property type="project" value="InterPro"/>
</dbReference>
<evidence type="ECO:0000256" key="6">
    <source>
        <dbReference type="SAM" id="MobiDB-lite"/>
    </source>
</evidence>
<dbReference type="VEuPathDB" id="FungiDB:PSHT_07773"/>
<dbReference type="AlphaFoldDB" id="A0A2S4V8Y7"/>
<reference evidence="8" key="1">
    <citation type="submission" date="2017-12" db="EMBL/GenBank/DDBJ databases">
        <title>Gene loss provides genomic basis for host adaptation in cereal stripe rust fungi.</title>
        <authorList>
            <person name="Xia C."/>
        </authorList>
    </citation>
    <scope>NUCLEOTIDE SEQUENCE [LARGE SCALE GENOMIC DNA]</scope>
    <source>
        <strain evidence="8">93-210</strain>
    </source>
</reference>
<sequence length="571" mass="63526">MRMEREMGQESGEKSTECYEAPLNRQESIDPRAEREAVRRSDWIHRWGNARVAGYRRVLISRTTSSPSPHDDFCHTDVPQTIQLAELPVTLVSSIGLATLKHINRADELIFAFLNKNQNQNFKATEKGRGTHHDPVTGHTLGTGDYISSYKGLLATRFFLGAVEGGLYPATVLFVSNSYKRFDFSPLKAAWITHMILTHSPICNYRNEIQFRISLFSSAAALSGALSGVFAFYLIQLDGVCNIPGWGWIFLVEGIFTTLCGVAGFFIFPRSISTCRLLTPEQRRIMSTRLELDRPLEAQETEERFSWYQMCCALKSPHVLLASAALFMIGSNLYGLAYFEPSIVKSVSPQQLVIHNRNPSTVELTSAAKPPPIQFGYSPRITQLVSVPPFAVGFISMLLTSYLSDRYGARGITAILMGLIAFAGYLMFMISNSDSFRYFSLFLSVAGIYSASPTMYAWLANNSAPHYRKASAIALGPIAANSGGILSTWLFPSSQQPRYPTATIVNLCFSAGIAILCSLNLLWLRSCNKKKAAQIEETVVLTEKGQSTAKNLDDGEWLRLGDKCQNFRYAY</sequence>
<evidence type="ECO:0000256" key="1">
    <source>
        <dbReference type="ARBA" id="ARBA00004141"/>
    </source>
</evidence>
<dbReference type="SUPFAM" id="SSF103473">
    <property type="entry name" value="MFS general substrate transporter"/>
    <property type="match status" value="1"/>
</dbReference>
<comment type="subcellular location">
    <subcellularLocation>
        <location evidence="1">Membrane</location>
        <topology evidence="1">Multi-pass membrane protein</topology>
    </subcellularLocation>
</comment>
<protein>
    <recommendedName>
        <fullName evidence="10">Major facilitator superfamily (MFS) profile domain-containing protein</fullName>
    </recommendedName>
</protein>
<feature type="region of interest" description="Disordered" evidence="6">
    <location>
        <begin position="1"/>
        <end position="32"/>
    </location>
</feature>
<feature type="transmembrane region" description="Helical" evidence="7">
    <location>
        <begin position="471"/>
        <end position="491"/>
    </location>
</feature>
<evidence type="ECO:0000256" key="4">
    <source>
        <dbReference type="ARBA" id="ARBA00022989"/>
    </source>
</evidence>
<dbReference type="VEuPathDB" id="FungiDB:PSHT_04887"/>
<dbReference type="PANTHER" id="PTHR43791:SF85">
    <property type="entry name" value="TRANSPORTER, PUTATIVE (AFU_ORTHOLOGUE AFUA_6G00710)-RELATED"/>
    <property type="match status" value="1"/>
</dbReference>
<evidence type="ECO:0000313" key="8">
    <source>
        <dbReference type="EMBL" id="POW06006.1"/>
    </source>
</evidence>
<dbReference type="PANTHER" id="PTHR43791">
    <property type="entry name" value="PERMEASE-RELATED"/>
    <property type="match status" value="1"/>
</dbReference>
<feature type="transmembrane region" description="Helical" evidence="7">
    <location>
        <begin position="247"/>
        <end position="268"/>
    </location>
</feature>
<dbReference type="InterPro" id="IPR036259">
    <property type="entry name" value="MFS_trans_sf"/>
</dbReference>
<dbReference type="VEuPathDB" id="FungiDB:PSTT_09284"/>
<dbReference type="InterPro" id="IPR011701">
    <property type="entry name" value="MFS"/>
</dbReference>
<dbReference type="Pfam" id="PF07690">
    <property type="entry name" value="MFS_1"/>
    <property type="match status" value="1"/>
</dbReference>
<dbReference type="EMBL" id="PKSL01000091">
    <property type="protein sequence ID" value="POW06006.1"/>
    <property type="molecule type" value="Genomic_DNA"/>
</dbReference>
<keyword evidence="2" id="KW-0813">Transport</keyword>
<feature type="transmembrane region" description="Helical" evidence="7">
    <location>
        <begin position="503"/>
        <end position="524"/>
    </location>
</feature>
<dbReference type="FunFam" id="1.20.1250.20:FF:000013">
    <property type="entry name" value="MFS general substrate transporter"/>
    <property type="match status" value="1"/>
</dbReference>
<feature type="transmembrane region" description="Helical" evidence="7">
    <location>
        <begin position="411"/>
        <end position="430"/>
    </location>
</feature>